<dbReference type="Proteomes" id="UP000543005">
    <property type="component" value="Unassembled WGS sequence"/>
</dbReference>
<keyword evidence="2 11" id="KW-0813">Transport</keyword>
<dbReference type="SUPFAM" id="SSF63380">
    <property type="entry name" value="Riboflavin synthase domain-like"/>
    <property type="match status" value="1"/>
</dbReference>
<keyword evidence="7 11" id="KW-0665">Pyrimidine biosynthesis</keyword>
<dbReference type="FunFam" id="3.40.50.80:FF:000017">
    <property type="entry name" value="Dihydroorotate dehydrogenase B (NAD(+)), electron transfer subunit"/>
    <property type="match status" value="1"/>
</dbReference>
<feature type="binding site" evidence="11 13">
    <location>
        <position position="223"/>
    </location>
    <ligand>
        <name>[2Fe-2S] cluster</name>
        <dbReference type="ChEBI" id="CHEBI:190135"/>
    </ligand>
</feature>
<evidence type="ECO:0000256" key="4">
    <source>
        <dbReference type="ARBA" id="ARBA00022714"/>
    </source>
</evidence>
<evidence type="ECO:0000313" key="15">
    <source>
        <dbReference type="EMBL" id="KGL40536.1"/>
    </source>
</evidence>
<reference evidence="15 18" key="1">
    <citation type="submission" date="2014-05" db="EMBL/GenBank/DDBJ databases">
        <title>Novel Listeriaceae from food processing environments.</title>
        <authorList>
            <person name="den Bakker H.C."/>
        </authorList>
    </citation>
    <scope>NUCLEOTIDE SEQUENCE [LARGE SCALE GENOMIC DNA]</scope>
    <source>
        <strain evidence="15 18">FSL A5-0281</strain>
    </source>
</reference>
<gene>
    <name evidence="11" type="primary">pyrK</name>
    <name evidence="15" type="ORF">EP57_08240</name>
    <name evidence="16" type="ORF">HCB69_14660</name>
    <name evidence="17" type="ORF">HCC36_15895</name>
</gene>
<keyword evidence="6 11" id="KW-0274">FAD</keyword>
<evidence type="ECO:0000313" key="18">
    <source>
        <dbReference type="Proteomes" id="UP000029844"/>
    </source>
</evidence>
<keyword evidence="10 11" id="KW-0411">Iron-sulfur</keyword>
<protein>
    <recommendedName>
        <fullName evidence="11">Dihydroorotate dehydrogenase B (NAD(+)), electron transfer subunit</fullName>
    </recommendedName>
    <alternativeName>
        <fullName evidence="11">Dihydroorotate oxidase B, electron transfer subunit</fullName>
    </alternativeName>
</protein>
<feature type="binding site" evidence="11 12">
    <location>
        <begin position="50"/>
        <end position="53"/>
    </location>
    <ligand>
        <name>FAD</name>
        <dbReference type="ChEBI" id="CHEBI:57692"/>
    </ligand>
</feature>
<comment type="cofactor">
    <cofactor evidence="11">
        <name>[2Fe-2S] cluster</name>
        <dbReference type="ChEBI" id="CHEBI:190135"/>
    </cofactor>
    <text evidence="11">Binds 1 [2Fe-2S] cluster per subunit.</text>
</comment>
<dbReference type="HAMAP" id="MF_01211">
    <property type="entry name" value="DHODB_Fe_S_bind"/>
    <property type="match status" value="1"/>
</dbReference>
<keyword evidence="18" id="KW-1185">Reference proteome</keyword>
<evidence type="ECO:0000313" key="16">
    <source>
        <dbReference type="EMBL" id="MBC2285613.1"/>
    </source>
</evidence>
<dbReference type="CDD" id="cd06218">
    <property type="entry name" value="DHOD_e_trans"/>
    <property type="match status" value="1"/>
</dbReference>
<dbReference type="GO" id="GO:0009055">
    <property type="term" value="F:electron transfer activity"/>
    <property type="evidence" value="ECO:0007669"/>
    <property type="project" value="UniProtKB-UniRule"/>
</dbReference>
<dbReference type="InterPro" id="IPR037117">
    <property type="entry name" value="Dihydroorotate_DH_ele_sf"/>
</dbReference>
<evidence type="ECO:0000259" key="14">
    <source>
        <dbReference type="PROSITE" id="PS51384"/>
    </source>
</evidence>
<dbReference type="Pfam" id="PF00175">
    <property type="entry name" value="NAD_binding_1"/>
    <property type="match status" value="1"/>
</dbReference>
<dbReference type="eggNOG" id="COG0543">
    <property type="taxonomic scope" value="Bacteria"/>
</dbReference>
<dbReference type="GO" id="GO:0016491">
    <property type="term" value="F:oxidoreductase activity"/>
    <property type="evidence" value="ECO:0007669"/>
    <property type="project" value="InterPro"/>
</dbReference>
<name>A0A099W703_9LIST</name>
<dbReference type="UniPathway" id="UPA00070">
    <property type="reaction ID" value="UER00945"/>
</dbReference>
<evidence type="ECO:0000313" key="20">
    <source>
        <dbReference type="Proteomes" id="UP000585696"/>
    </source>
</evidence>
<dbReference type="PIRSF" id="PIRSF006816">
    <property type="entry name" value="Cyc3_hyd_g"/>
    <property type="match status" value="1"/>
</dbReference>
<dbReference type="STRING" id="1552123.EP57_08240"/>
<dbReference type="Gene3D" id="2.40.30.10">
    <property type="entry name" value="Translation factors"/>
    <property type="match status" value="1"/>
</dbReference>
<dbReference type="GO" id="GO:0050660">
    <property type="term" value="F:flavin adenine dinucleotide binding"/>
    <property type="evidence" value="ECO:0007669"/>
    <property type="project" value="InterPro"/>
</dbReference>
<feature type="binding site" evidence="11 13">
    <location>
        <position position="241"/>
    </location>
    <ligand>
        <name>[2Fe-2S] cluster</name>
        <dbReference type="ChEBI" id="CHEBI:190135"/>
    </ligand>
</feature>
<dbReference type="NCBIfam" id="NF000799">
    <property type="entry name" value="PRK00054.1-4"/>
    <property type="match status" value="1"/>
</dbReference>
<dbReference type="GO" id="GO:0044205">
    <property type="term" value="P:'de novo' UMP biosynthetic process"/>
    <property type="evidence" value="ECO:0007669"/>
    <property type="project" value="UniProtKB-UniRule"/>
</dbReference>
<dbReference type="SUPFAM" id="SSF52343">
    <property type="entry name" value="Ferredoxin reductase-like, C-terminal NADP-linked domain"/>
    <property type="match status" value="1"/>
</dbReference>
<dbReference type="Proteomes" id="UP000029844">
    <property type="component" value="Unassembled WGS sequence"/>
</dbReference>
<dbReference type="GeneID" id="58717361"/>
<dbReference type="InterPro" id="IPR050353">
    <property type="entry name" value="PyrK_electron_transfer"/>
</dbReference>
<evidence type="ECO:0000256" key="8">
    <source>
        <dbReference type="ARBA" id="ARBA00022982"/>
    </source>
</evidence>
<feature type="binding site" evidence="11 12">
    <location>
        <begin position="67"/>
        <end position="69"/>
    </location>
    <ligand>
        <name>FAD</name>
        <dbReference type="ChEBI" id="CHEBI:57692"/>
    </ligand>
</feature>
<evidence type="ECO:0000256" key="6">
    <source>
        <dbReference type="ARBA" id="ARBA00022827"/>
    </source>
</evidence>
<dbReference type="PROSITE" id="PS51384">
    <property type="entry name" value="FAD_FR"/>
    <property type="match status" value="1"/>
</dbReference>
<dbReference type="RefSeq" id="WP_036085737.1">
    <property type="nucleotide sequence ID" value="NZ_CBCSHQ010000012.1"/>
</dbReference>
<keyword evidence="9 11" id="KW-0408">Iron</keyword>
<keyword evidence="8 11" id="KW-0249">Electron transport</keyword>
<feature type="domain" description="FAD-binding FR-type" evidence="14">
    <location>
        <begin position="1"/>
        <end position="99"/>
    </location>
</feature>
<keyword evidence="3 11" id="KW-0285">Flavoprotein</keyword>
<comment type="similarity">
    <text evidence="1 11">Belongs to the PyrK family.</text>
</comment>
<evidence type="ECO:0000313" key="19">
    <source>
        <dbReference type="Proteomes" id="UP000543005"/>
    </source>
</evidence>
<accession>A0A099W703</accession>
<dbReference type="GO" id="GO:0051537">
    <property type="term" value="F:2 iron, 2 sulfur cluster binding"/>
    <property type="evidence" value="ECO:0007669"/>
    <property type="project" value="UniProtKB-KW"/>
</dbReference>
<evidence type="ECO:0000256" key="5">
    <source>
        <dbReference type="ARBA" id="ARBA00022723"/>
    </source>
</evidence>
<dbReference type="GO" id="GO:0046872">
    <property type="term" value="F:metal ion binding"/>
    <property type="evidence" value="ECO:0007669"/>
    <property type="project" value="UniProtKB-KW"/>
</dbReference>
<evidence type="ECO:0000256" key="3">
    <source>
        <dbReference type="ARBA" id="ARBA00022630"/>
    </source>
</evidence>
<evidence type="ECO:0000256" key="13">
    <source>
        <dbReference type="PIRSR" id="PIRSR006816-2"/>
    </source>
</evidence>
<comment type="cofactor">
    <cofactor evidence="13">
        <name>[2Fe-2S] cluster</name>
        <dbReference type="ChEBI" id="CHEBI:190135"/>
    </cofactor>
    <text evidence="13">Binds 1 [2Fe-2S] cluster per subunit.</text>
</comment>
<evidence type="ECO:0000256" key="1">
    <source>
        <dbReference type="ARBA" id="ARBA00006422"/>
    </source>
</evidence>
<keyword evidence="5 11" id="KW-0479">Metal-binding</keyword>
<dbReference type="PANTHER" id="PTHR43513">
    <property type="entry name" value="DIHYDROOROTATE DEHYDROGENASE B (NAD(+)), ELECTRON TRANSFER SUBUNIT"/>
    <property type="match status" value="1"/>
</dbReference>
<dbReference type="AlphaFoldDB" id="A0A099W703"/>
<dbReference type="Gene3D" id="2.10.240.10">
    <property type="entry name" value="Dihydroorotate dehydrogenase, electron transfer subunit"/>
    <property type="match status" value="1"/>
</dbReference>
<feature type="binding site" evidence="11 13">
    <location>
        <position position="218"/>
    </location>
    <ligand>
        <name>[2Fe-2S] cluster</name>
        <dbReference type="ChEBI" id="CHEBI:190135"/>
    </ligand>
</feature>
<dbReference type="NCBIfam" id="NF000797">
    <property type="entry name" value="PRK00054.1-2"/>
    <property type="match status" value="1"/>
</dbReference>
<dbReference type="InterPro" id="IPR001433">
    <property type="entry name" value="OxRdtase_FAD/NAD-bd"/>
</dbReference>
<evidence type="ECO:0000256" key="12">
    <source>
        <dbReference type="PIRSR" id="PIRSR006816-1"/>
    </source>
</evidence>
<organism evidence="15 18">
    <name type="scientific">Listeria booriae</name>
    <dbReference type="NCBI Taxonomy" id="1552123"/>
    <lineage>
        <taxon>Bacteria</taxon>
        <taxon>Bacillati</taxon>
        <taxon>Bacillota</taxon>
        <taxon>Bacilli</taxon>
        <taxon>Bacillales</taxon>
        <taxon>Listeriaceae</taxon>
        <taxon>Listeria</taxon>
    </lineage>
</organism>
<dbReference type="Gene3D" id="3.40.50.80">
    <property type="entry name" value="Nucleotide-binding domain of ferredoxin-NADP reductase (FNR) module"/>
    <property type="match status" value="1"/>
</dbReference>
<sequence>MRQTEMKVVSQKLIADRVFELVLKGDVVLEMNPGQFMQLKPRRADLLLRRPISICAIDKDLEQCTLLYRVDGDGTADFAKLEAGDAIDVIAPLGNGFSPQETKPGEHALLIGGGIGVPPLYQLGKELVAQGSTVTFVLGFSSAKDVFYEKEMGELGDCFVATVDGTRGVQGFVTTITDALDFVPDTVYSCGPTAMLRVVSERFDDSRTFLSLEERMACGVGACYACVCQRTDDPTKSLKACDEGPVFRAGEVVI</sequence>
<comment type="pathway">
    <text evidence="11">Pyrimidine metabolism; UMP biosynthesis via de novo pathway; orotate from (S)-dihydroorotate (NAD(+) route): step 1/1.</text>
</comment>
<comment type="subunit">
    <text evidence="11">Heterotetramer of 2 PyrK and 2 PyrD type B subunits.</text>
</comment>
<evidence type="ECO:0000256" key="9">
    <source>
        <dbReference type="ARBA" id="ARBA00023004"/>
    </source>
</evidence>
<comment type="caution">
    <text evidence="15">The sequence shown here is derived from an EMBL/GenBank/DDBJ whole genome shotgun (WGS) entry which is preliminary data.</text>
</comment>
<comment type="cofactor">
    <cofactor evidence="11 12">
        <name>FAD</name>
        <dbReference type="ChEBI" id="CHEBI:57692"/>
    </cofactor>
    <text evidence="11 12">Binds 1 FAD per subunit.</text>
</comment>
<evidence type="ECO:0000256" key="7">
    <source>
        <dbReference type="ARBA" id="ARBA00022975"/>
    </source>
</evidence>
<dbReference type="InterPro" id="IPR039261">
    <property type="entry name" value="FNR_nucleotide-bd"/>
</dbReference>
<reference evidence="19 20" key="2">
    <citation type="submission" date="2020-03" db="EMBL/GenBank/DDBJ databases">
        <title>Soil Listeria distribution.</title>
        <authorList>
            <person name="Liao J."/>
            <person name="Wiedmann M."/>
        </authorList>
    </citation>
    <scope>NUCLEOTIDE SEQUENCE [LARGE SCALE GENOMIC DNA]</scope>
    <source>
        <strain evidence="17 19">FSL L7-0051</strain>
        <strain evidence="16 20">FSL L7-0054</strain>
    </source>
</reference>
<dbReference type="InterPro" id="IPR023455">
    <property type="entry name" value="Dihydroorotate_DHASE_ETsu"/>
</dbReference>
<dbReference type="Proteomes" id="UP000585696">
    <property type="component" value="Unassembled WGS sequence"/>
</dbReference>
<dbReference type="EMBL" id="JAARZT010000042">
    <property type="protein sequence ID" value="MBC2294706.1"/>
    <property type="molecule type" value="Genomic_DNA"/>
</dbReference>
<evidence type="ECO:0000313" key="17">
    <source>
        <dbReference type="EMBL" id="MBC2294706.1"/>
    </source>
</evidence>
<dbReference type="PANTHER" id="PTHR43513:SF3">
    <property type="entry name" value="DIHYDROOROTATE DEHYDROGENASE B (NAD(+)), ELECTRON TRANSFER SUBUNIT-RELATED"/>
    <property type="match status" value="1"/>
</dbReference>
<evidence type="ECO:0000256" key="2">
    <source>
        <dbReference type="ARBA" id="ARBA00022448"/>
    </source>
</evidence>
<dbReference type="InterPro" id="IPR019480">
    <property type="entry name" value="Dihydroorotate_DH_Fe-S-bd"/>
</dbReference>
<evidence type="ECO:0000256" key="11">
    <source>
        <dbReference type="HAMAP-Rule" id="MF_01211"/>
    </source>
</evidence>
<dbReference type="Pfam" id="PF10418">
    <property type="entry name" value="DHODB_Fe-S_bind"/>
    <property type="match status" value="1"/>
</dbReference>
<dbReference type="OrthoDB" id="9778346at2"/>
<keyword evidence="4 11" id="KW-0001">2Fe-2S</keyword>
<dbReference type="InterPro" id="IPR017938">
    <property type="entry name" value="Riboflavin_synthase-like_b-brl"/>
</dbReference>
<feature type="binding site" evidence="11 13">
    <location>
        <position position="226"/>
    </location>
    <ligand>
        <name>[2Fe-2S] cluster</name>
        <dbReference type="ChEBI" id="CHEBI:190135"/>
    </ligand>
</feature>
<dbReference type="EMBL" id="JNFA01000023">
    <property type="protein sequence ID" value="KGL40536.1"/>
    <property type="molecule type" value="Genomic_DNA"/>
</dbReference>
<dbReference type="InterPro" id="IPR017927">
    <property type="entry name" value="FAD-bd_FR_type"/>
</dbReference>
<feature type="binding site" evidence="11 12">
    <location>
        <begin position="74"/>
        <end position="75"/>
    </location>
    <ligand>
        <name>FAD</name>
        <dbReference type="ChEBI" id="CHEBI:57692"/>
    </ligand>
</feature>
<proteinExistence type="inferred from homology"/>
<comment type="function">
    <text evidence="11">Responsible for channeling the electrons from the oxidation of dihydroorotate from the FMN redox center in the PyrD type B subunit to the ultimate electron acceptor NAD(+).</text>
</comment>
<dbReference type="EMBL" id="JAARZS010000051">
    <property type="protein sequence ID" value="MBC2285613.1"/>
    <property type="molecule type" value="Genomic_DNA"/>
</dbReference>
<evidence type="ECO:0000256" key="10">
    <source>
        <dbReference type="ARBA" id="ARBA00023014"/>
    </source>
</evidence>
<dbReference type="InterPro" id="IPR012165">
    <property type="entry name" value="Cyt_c3_hydrogenase_gsu"/>
</dbReference>